<evidence type="ECO:0000259" key="3">
    <source>
        <dbReference type="Pfam" id="PF07992"/>
    </source>
</evidence>
<dbReference type="PANTHER" id="PTHR42949:SF3">
    <property type="entry name" value="ANAEROBIC GLYCEROL-3-PHOSPHATE DEHYDROGENASE SUBUNIT B"/>
    <property type="match status" value="1"/>
</dbReference>
<protein>
    <submittedName>
        <fullName evidence="4">FAD-dependent oxidoreductase</fullName>
    </submittedName>
</protein>
<dbReference type="Gene3D" id="3.40.50.720">
    <property type="entry name" value="NAD(P)-binding Rossmann-like Domain"/>
    <property type="match status" value="1"/>
</dbReference>
<dbReference type="InterPro" id="IPR051691">
    <property type="entry name" value="Metab_Enz_Cyan_OpOx_G3PDH"/>
</dbReference>
<feature type="region of interest" description="Disordered" evidence="2">
    <location>
        <begin position="501"/>
        <end position="547"/>
    </location>
</feature>
<dbReference type="PANTHER" id="PTHR42949">
    <property type="entry name" value="ANAEROBIC GLYCEROL-3-PHOSPHATE DEHYDROGENASE SUBUNIT B"/>
    <property type="match status" value="1"/>
</dbReference>
<feature type="compositionally biased region" description="Basic and acidic residues" evidence="2">
    <location>
        <begin position="22"/>
        <end position="36"/>
    </location>
</feature>
<dbReference type="InterPro" id="IPR036188">
    <property type="entry name" value="FAD/NAD-bd_sf"/>
</dbReference>
<dbReference type="Pfam" id="PF07992">
    <property type="entry name" value="Pyr_redox_2"/>
    <property type="match status" value="1"/>
</dbReference>
<keyword evidence="5" id="KW-1185">Reference proteome</keyword>
<dbReference type="Proteomes" id="UP000663421">
    <property type="component" value="Chromosome"/>
</dbReference>
<dbReference type="Gene3D" id="1.10.10.1100">
    <property type="entry name" value="BFD-like [2Fe-2S]-binding domain"/>
    <property type="match status" value="1"/>
</dbReference>
<reference evidence="4 5" key="1">
    <citation type="submission" date="2020-11" db="EMBL/GenBank/DDBJ databases">
        <title>Complete genome sequence unveiled secondary metabolic potentials in Streptomyces solisilvae HNM0141.</title>
        <authorList>
            <person name="Huang X."/>
        </authorList>
    </citation>
    <scope>NUCLEOTIDE SEQUENCE [LARGE SCALE GENOMIC DNA]</scope>
    <source>
        <strain evidence="4 5">HNM0141</strain>
    </source>
</reference>
<organism evidence="4 5">
    <name type="scientific">Streptomyces malaysiensis</name>
    <dbReference type="NCBI Taxonomy" id="92644"/>
    <lineage>
        <taxon>Bacteria</taxon>
        <taxon>Bacillati</taxon>
        <taxon>Actinomycetota</taxon>
        <taxon>Actinomycetes</taxon>
        <taxon>Kitasatosporales</taxon>
        <taxon>Streptomycetaceae</taxon>
        <taxon>Streptomyces</taxon>
        <taxon>Streptomyces violaceusniger group</taxon>
    </lineage>
</organism>
<dbReference type="EMBL" id="CP065050">
    <property type="protein sequence ID" value="QPI60899.1"/>
    <property type="molecule type" value="Genomic_DNA"/>
</dbReference>
<evidence type="ECO:0000256" key="1">
    <source>
        <dbReference type="ARBA" id="ARBA00023002"/>
    </source>
</evidence>
<dbReference type="SUPFAM" id="SSF51905">
    <property type="entry name" value="FAD/NAD(P)-binding domain"/>
    <property type="match status" value="1"/>
</dbReference>
<accession>A0ABX6WHH5</accession>
<dbReference type="PIRSF" id="PIRSF037495">
    <property type="entry name" value="Opine_OX_OoxA/HcnB"/>
    <property type="match status" value="1"/>
</dbReference>
<dbReference type="Gene3D" id="3.50.50.60">
    <property type="entry name" value="FAD/NAD(P)-binding domain"/>
    <property type="match status" value="2"/>
</dbReference>
<proteinExistence type="predicted"/>
<dbReference type="PRINTS" id="PR00411">
    <property type="entry name" value="PNDRDTASEI"/>
</dbReference>
<keyword evidence="1" id="KW-0560">Oxidoreductase</keyword>
<dbReference type="InterPro" id="IPR023753">
    <property type="entry name" value="FAD/NAD-binding_dom"/>
</dbReference>
<sequence>MSGDRGRRARCPRLPAPGPRGRRGDHTDPGAADRARSGAVAPEEQRRIGGGGEVTGRHVAVVGAGPAGLAAAETALSAGARVTLIDSADQPGGQYHRMLPEAYHAVRPERLQHGWRDFDRRRRRVLAHPRCAWWSETSVWALERPDPEEPGVPRVHLLRGPADGGGRRRLTLAPDALVLAVGAHDRVLPFPGWELPGVFTAGAAQALAKGERVVVGDRVVIAGSGPFLLPVAASLLEVGSRVLEVLEAGTAATLARGWSRRPWQLAAHAAKSGELAEYAALLIRHRVPYRVGRTVVEARGDGRIEEVVTARLRPDWSVVPGSERTSPVDALCVAHGFSPRLELPVAAGCALRRTPGGEFVAVDNDQRTSCPGVYAAGEITGIAGAPAARAEGALAGWFAGGGDSAAPALRPLRRGRDRGRAFAERLAEAHPMGEEWTQWLRPETIICRCEEADYASVCRAVGNEASAGARVAKLETRAGLGPCQARVCGPTVAELGARLTGRPAQRHAEGAPTAGPHRRPIAQPIRLGELAEPEPSPEDPTAGPHPL</sequence>
<dbReference type="PRINTS" id="PR00368">
    <property type="entry name" value="FADPNR"/>
</dbReference>
<dbReference type="InterPro" id="IPR041854">
    <property type="entry name" value="BFD-like_2Fe2S-bd_dom_sf"/>
</dbReference>
<feature type="region of interest" description="Disordered" evidence="2">
    <location>
        <begin position="1"/>
        <end position="51"/>
    </location>
</feature>
<evidence type="ECO:0000313" key="5">
    <source>
        <dbReference type="Proteomes" id="UP000663421"/>
    </source>
</evidence>
<evidence type="ECO:0000256" key="2">
    <source>
        <dbReference type="SAM" id="MobiDB-lite"/>
    </source>
</evidence>
<name>A0ABX6WHH5_STRMQ</name>
<feature type="domain" description="FAD/NAD(P)-binding" evidence="3">
    <location>
        <begin position="58"/>
        <end position="392"/>
    </location>
</feature>
<evidence type="ECO:0000313" key="4">
    <source>
        <dbReference type="EMBL" id="QPI60899.1"/>
    </source>
</evidence>
<dbReference type="InterPro" id="IPR017224">
    <property type="entry name" value="Opine_Oxase_asu/HCN_bsu"/>
</dbReference>
<gene>
    <name evidence="4" type="ORF">I1A49_43685</name>
</gene>